<sequence length="181" mass="19954">MIFRKKKVFCAERVDFFEPCDIFGSNMNKHSFNLIELVVSVIVFALLAAVLLPAFSRARAESRISACRANLLHIGNAIELYGRNYQRYPDEFPRKIEKELVHHPAALSCPAGGGYGFAKKMLGKKPSEAHWDDIIVADSDSPEFVVGSSAPPDTDRHADSSGRTGFNALRADGSVKFIPTP</sequence>
<feature type="transmembrane region" description="Helical" evidence="2">
    <location>
        <begin position="34"/>
        <end position="55"/>
    </location>
</feature>
<dbReference type="AlphaFoldDB" id="A0A645H1E6"/>
<evidence type="ECO:0000313" key="3">
    <source>
        <dbReference type="EMBL" id="MPN31819.1"/>
    </source>
</evidence>
<dbReference type="EMBL" id="VSSQ01083522">
    <property type="protein sequence ID" value="MPN31819.1"/>
    <property type="molecule type" value="Genomic_DNA"/>
</dbReference>
<dbReference type="Gene3D" id="3.30.700.10">
    <property type="entry name" value="Glycoprotein, Type 4 Pilin"/>
    <property type="match status" value="1"/>
</dbReference>
<gene>
    <name evidence="3" type="ORF">SDC9_179294</name>
</gene>
<evidence type="ECO:0000256" key="1">
    <source>
        <dbReference type="SAM" id="MobiDB-lite"/>
    </source>
</evidence>
<comment type="caution">
    <text evidence="3">The sequence shown here is derived from an EMBL/GenBank/DDBJ whole genome shotgun (WGS) entry which is preliminary data.</text>
</comment>
<feature type="region of interest" description="Disordered" evidence="1">
    <location>
        <begin position="144"/>
        <end position="167"/>
    </location>
</feature>
<proteinExistence type="predicted"/>
<evidence type="ECO:0008006" key="4">
    <source>
        <dbReference type="Google" id="ProtNLM"/>
    </source>
</evidence>
<dbReference type="PANTHER" id="PTHR30093:SF2">
    <property type="entry name" value="TYPE II SECRETION SYSTEM PROTEIN H"/>
    <property type="match status" value="1"/>
</dbReference>
<name>A0A645H1E6_9ZZZZ</name>
<dbReference type="PANTHER" id="PTHR30093">
    <property type="entry name" value="GENERAL SECRETION PATHWAY PROTEIN G"/>
    <property type="match status" value="1"/>
</dbReference>
<keyword evidence="2" id="KW-1133">Transmembrane helix</keyword>
<keyword evidence="2" id="KW-0472">Membrane</keyword>
<protein>
    <recommendedName>
        <fullName evidence="4">Type II secretion system protein G</fullName>
    </recommendedName>
</protein>
<dbReference type="SUPFAM" id="SSF54523">
    <property type="entry name" value="Pili subunits"/>
    <property type="match status" value="1"/>
</dbReference>
<evidence type="ECO:0000256" key="2">
    <source>
        <dbReference type="SAM" id="Phobius"/>
    </source>
</evidence>
<keyword evidence="2" id="KW-0812">Transmembrane</keyword>
<organism evidence="3">
    <name type="scientific">bioreactor metagenome</name>
    <dbReference type="NCBI Taxonomy" id="1076179"/>
    <lineage>
        <taxon>unclassified sequences</taxon>
        <taxon>metagenomes</taxon>
        <taxon>ecological metagenomes</taxon>
    </lineage>
</organism>
<reference evidence="3" key="1">
    <citation type="submission" date="2019-08" db="EMBL/GenBank/DDBJ databases">
        <authorList>
            <person name="Kucharzyk K."/>
            <person name="Murdoch R.W."/>
            <person name="Higgins S."/>
            <person name="Loffler F."/>
        </authorList>
    </citation>
    <scope>NUCLEOTIDE SEQUENCE</scope>
</reference>
<dbReference type="InterPro" id="IPR045584">
    <property type="entry name" value="Pilin-like"/>
</dbReference>
<accession>A0A645H1E6</accession>